<evidence type="ECO:0000256" key="6">
    <source>
        <dbReference type="ARBA" id="ARBA00023004"/>
    </source>
</evidence>
<dbReference type="Proteomes" id="UP001175227">
    <property type="component" value="Unassembled WGS sequence"/>
</dbReference>
<evidence type="ECO:0000256" key="5">
    <source>
        <dbReference type="ARBA" id="ARBA00023002"/>
    </source>
</evidence>
<keyword evidence="6" id="KW-0408">Iron</keyword>
<dbReference type="InterPro" id="IPR036396">
    <property type="entry name" value="Cyt_P450_sf"/>
</dbReference>
<evidence type="ECO:0000256" key="1">
    <source>
        <dbReference type="ARBA" id="ARBA00001971"/>
    </source>
</evidence>
<proteinExistence type="inferred from homology"/>
<dbReference type="InterPro" id="IPR001128">
    <property type="entry name" value="Cyt_P450"/>
</dbReference>
<organism evidence="8 9">
    <name type="scientific">Armillaria novae-zelandiae</name>
    <dbReference type="NCBI Taxonomy" id="153914"/>
    <lineage>
        <taxon>Eukaryota</taxon>
        <taxon>Fungi</taxon>
        <taxon>Dikarya</taxon>
        <taxon>Basidiomycota</taxon>
        <taxon>Agaricomycotina</taxon>
        <taxon>Agaricomycetes</taxon>
        <taxon>Agaricomycetidae</taxon>
        <taxon>Agaricales</taxon>
        <taxon>Marasmiineae</taxon>
        <taxon>Physalacriaceae</taxon>
        <taxon>Armillaria</taxon>
    </lineage>
</organism>
<keyword evidence="4" id="KW-0479">Metal-binding</keyword>
<keyword evidence="7" id="KW-0503">Monooxygenase</keyword>
<comment type="similarity">
    <text evidence="2">Belongs to the cytochrome P450 family.</text>
</comment>
<keyword evidence="9" id="KW-1185">Reference proteome</keyword>
<evidence type="ECO:0000256" key="3">
    <source>
        <dbReference type="ARBA" id="ARBA00022617"/>
    </source>
</evidence>
<sequence length="137" mass="16143">MWDLVSVRVKSSFHRHFKQWTQEYGPVFLFRQGLRTIIVVRRFQVAMDIMEKEGTALTECPRSITARETLSGGMRVLLTSAGKRFKKMQRALHYHLQPKSVASYSPILMTTTRQNMLDIIQDPERHQDHAKRYLPPW</sequence>
<evidence type="ECO:0000313" key="9">
    <source>
        <dbReference type="Proteomes" id="UP001175227"/>
    </source>
</evidence>
<gene>
    <name evidence="8" type="ORF">IW261DRAFT_1628580</name>
</gene>
<reference evidence="8" key="1">
    <citation type="submission" date="2023-06" db="EMBL/GenBank/DDBJ databases">
        <authorList>
            <consortium name="Lawrence Berkeley National Laboratory"/>
            <person name="Ahrendt S."/>
            <person name="Sahu N."/>
            <person name="Indic B."/>
            <person name="Wong-Bajracharya J."/>
            <person name="Merenyi Z."/>
            <person name="Ke H.-M."/>
            <person name="Monk M."/>
            <person name="Kocsube S."/>
            <person name="Drula E."/>
            <person name="Lipzen A."/>
            <person name="Balint B."/>
            <person name="Henrissat B."/>
            <person name="Andreopoulos B."/>
            <person name="Martin F.M."/>
            <person name="Harder C.B."/>
            <person name="Rigling D."/>
            <person name="Ford K.L."/>
            <person name="Foster G.D."/>
            <person name="Pangilinan J."/>
            <person name="Papanicolaou A."/>
            <person name="Barry K."/>
            <person name="LaButti K."/>
            <person name="Viragh M."/>
            <person name="Koriabine M."/>
            <person name="Yan M."/>
            <person name="Riley R."/>
            <person name="Champramary S."/>
            <person name="Plett K.L."/>
            <person name="Tsai I.J."/>
            <person name="Slot J."/>
            <person name="Sipos G."/>
            <person name="Plett J."/>
            <person name="Nagy L.G."/>
            <person name="Grigoriev I.V."/>
        </authorList>
    </citation>
    <scope>NUCLEOTIDE SEQUENCE</scope>
    <source>
        <strain evidence="8">ICMP 16352</strain>
    </source>
</reference>
<keyword evidence="5" id="KW-0560">Oxidoreductase</keyword>
<accession>A0AA39P7D5</accession>
<evidence type="ECO:0000256" key="2">
    <source>
        <dbReference type="ARBA" id="ARBA00010617"/>
    </source>
</evidence>
<dbReference type="Gene3D" id="1.10.630.10">
    <property type="entry name" value="Cytochrome P450"/>
    <property type="match status" value="1"/>
</dbReference>
<dbReference type="SUPFAM" id="SSF48264">
    <property type="entry name" value="Cytochrome P450"/>
    <property type="match status" value="1"/>
</dbReference>
<dbReference type="InterPro" id="IPR050364">
    <property type="entry name" value="Cytochrome_P450_fung"/>
</dbReference>
<dbReference type="EMBL" id="JAUEPR010000013">
    <property type="protein sequence ID" value="KAK0478968.1"/>
    <property type="molecule type" value="Genomic_DNA"/>
</dbReference>
<dbReference type="PANTHER" id="PTHR46300">
    <property type="entry name" value="P450, PUTATIVE (EUROFUNG)-RELATED-RELATED"/>
    <property type="match status" value="1"/>
</dbReference>
<evidence type="ECO:0000313" key="8">
    <source>
        <dbReference type="EMBL" id="KAK0478968.1"/>
    </source>
</evidence>
<dbReference type="GO" id="GO:0004497">
    <property type="term" value="F:monooxygenase activity"/>
    <property type="evidence" value="ECO:0007669"/>
    <property type="project" value="UniProtKB-KW"/>
</dbReference>
<protein>
    <recommendedName>
        <fullName evidence="10">Cytochrome P450</fullName>
    </recommendedName>
</protein>
<dbReference type="AlphaFoldDB" id="A0AA39P7D5"/>
<dbReference type="GO" id="GO:0005506">
    <property type="term" value="F:iron ion binding"/>
    <property type="evidence" value="ECO:0007669"/>
    <property type="project" value="InterPro"/>
</dbReference>
<evidence type="ECO:0008006" key="10">
    <source>
        <dbReference type="Google" id="ProtNLM"/>
    </source>
</evidence>
<comment type="cofactor">
    <cofactor evidence="1">
        <name>heme</name>
        <dbReference type="ChEBI" id="CHEBI:30413"/>
    </cofactor>
</comment>
<name>A0AA39P7D5_9AGAR</name>
<keyword evidence="3" id="KW-0349">Heme</keyword>
<dbReference type="PANTHER" id="PTHR46300:SF1">
    <property type="entry name" value="P450, PUTATIVE (EUROFUNG)-RELATED"/>
    <property type="match status" value="1"/>
</dbReference>
<dbReference type="GO" id="GO:0020037">
    <property type="term" value="F:heme binding"/>
    <property type="evidence" value="ECO:0007669"/>
    <property type="project" value="InterPro"/>
</dbReference>
<dbReference type="Pfam" id="PF00067">
    <property type="entry name" value="p450"/>
    <property type="match status" value="1"/>
</dbReference>
<comment type="caution">
    <text evidence="8">The sequence shown here is derived from an EMBL/GenBank/DDBJ whole genome shotgun (WGS) entry which is preliminary data.</text>
</comment>
<evidence type="ECO:0000256" key="7">
    <source>
        <dbReference type="ARBA" id="ARBA00023033"/>
    </source>
</evidence>
<evidence type="ECO:0000256" key="4">
    <source>
        <dbReference type="ARBA" id="ARBA00022723"/>
    </source>
</evidence>
<dbReference type="GO" id="GO:0016705">
    <property type="term" value="F:oxidoreductase activity, acting on paired donors, with incorporation or reduction of molecular oxygen"/>
    <property type="evidence" value="ECO:0007669"/>
    <property type="project" value="InterPro"/>
</dbReference>